<reference evidence="3" key="2">
    <citation type="journal article" date="2007" name="PLoS Biol.">
        <title>Survey sequencing and comparative analysis of the elephant shark (Callorhinchus milii) genome.</title>
        <authorList>
            <person name="Venkatesh B."/>
            <person name="Kirkness E.F."/>
            <person name="Loh Y.H."/>
            <person name="Halpern A.L."/>
            <person name="Lee A.P."/>
            <person name="Johnson J."/>
            <person name="Dandona N."/>
            <person name="Viswanathan L.D."/>
            <person name="Tay A."/>
            <person name="Venter J.C."/>
            <person name="Strausberg R.L."/>
            <person name="Brenner S."/>
        </authorList>
    </citation>
    <scope>NUCLEOTIDE SEQUENCE [LARGE SCALE GENOMIC DNA]</scope>
</reference>
<dbReference type="AlphaFoldDB" id="A0A4W3JEZ0"/>
<evidence type="ECO:0000313" key="3">
    <source>
        <dbReference type="Proteomes" id="UP000314986"/>
    </source>
</evidence>
<dbReference type="OMA" id="INNCILD"/>
<proteinExistence type="predicted"/>
<accession>A0A4W3JEZ0</accession>
<dbReference type="Proteomes" id="UP000314986">
    <property type="component" value="Unassembled WGS sequence"/>
</dbReference>
<keyword evidence="3" id="KW-1185">Reference proteome</keyword>
<dbReference type="Pfam" id="PF17722">
    <property type="entry name" value="IFTAP"/>
    <property type="match status" value="1"/>
</dbReference>
<reference evidence="2" key="5">
    <citation type="submission" date="2025-09" db="UniProtKB">
        <authorList>
            <consortium name="Ensembl"/>
        </authorList>
    </citation>
    <scope>IDENTIFICATION</scope>
</reference>
<dbReference type="GO" id="GO:0007283">
    <property type="term" value="P:spermatogenesis"/>
    <property type="evidence" value="ECO:0007669"/>
    <property type="project" value="TreeGrafter"/>
</dbReference>
<feature type="region of interest" description="Disordered" evidence="1">
    <location>
        <begin position="45"/>
        <end position="64"/>
    </location>
</feature>
<dbReference type="GeneTree" id="ENSGT00390000013149"/>
<dbReference type="Ensembl" id="ENSCMIT00000038545.1">
    <property type="protein sequence ID" value="ENSCMIP00000037996.1"/>
    <property type="gene ID" value="ENSCMIG00000015978.1"/>
</dbReference>
<sequence length="223" mass="25321">MEQEIIQDTLDRFCSSHEQTYDEFLESFLYLNEGNLKRQKAVPPEIGGEAEDDDDSPPQRKESVDSVLNIQKLNICKHVEEFIIDEGLKVGSFQEGDLSLAGRIKVDNYMEFEGEDCEEEVINLRDTGLDLLPGETEVEIPIDYSHSICKDTSLDFSTKPNSEEFSNETCDQVQTDEVQPFSLDEDFDYDCVSLKPKYTEAELETICTLSNQPSNSTKCNSIN</sequence>
<dbReference type="GO" id="GO:0005829">
    <property type="term" value="C:cytosol"/>
    <property type="evidence" value="ECO:0007669"/>
    <property type="project" value="TreeGrafter"/>
</dbReference>
<protein>
    <submittedName>
        <fullName evidence="2">Uncharacterized protein</fullName>
    </submittedName>
</protein>
<dbReference type="OrthoDB" id="10057631at2759"/>
<dbReference type="PANTHER" id="PTHR35543">
    <property type="entry name" value="PROTEIN C11ORF74"/>
    <property type="match status" value="1"/>
</dbReference>
<dbReference type="PANTHER" id="PTHR35543:SF1">
    <property type="entry name" value="INTRAFLAGELLAR TRANSPORT-ASSOCIATED PROTEIN"/>
    <property type="match status" value="1"/>
</dbReference>
<dbReference type="InterPro" id="IPR040028">
    <property type="entry name" value="IFTAP"/>
</dbReference>
<organism evidence="2 3">
    <name type="scientific">Callorhinchus milii</name>
    <name type="common">Ghost shark</name>
    <dbReference type="NCBI Taxonomy" id="7868"/>
    <lineage>
        <taxon>Eukaryota</taxon>
        <taxon>Metazoa</taxon>
        <taxon>Chordata</taxon>
        <taxon>Craniata</taxon>
        <taxon>Vertebrata</taxon>
        <taxon>Chondrichthyes</taxon>
        <taxon>Holocephali</taxon>
        <taxon>Chimaeriformes</taxon>
        <taxon>Callorhinchidae</taxon>
        <taxon>Callorhinchus</taxon>
    </lineage>
</organism>
<dbReference type="GO" id="GO:0097731">
    <property type="term" value="C:9+0 non-motile cilium"/>
    <property type="evidence" value="ECO:0007669"/>
    <property type="project" value="TreeGrafter"/>
</dbReference>
<reference evidence="3" key="3">
    <citation type="journal article" date="2014" name="Nature">
        <title>Elephant shark genome provides unique insights into gnathostome evolution.</title>
        <authorList>
            <consortium name="International Elephant Shark Genome Sequencing Consortium"/>
            <person name="Venkatesh B."/>
            <person name="Lee A.P."/>
            <person name="Ravi V."/>
            <person name="Maurya A.K."/>
            <person name="Lian M.M."/>
            <person name="Swann J.B."/>
            <person name="Ohta Y."/>
            <person name="Flajnik M.F."/>
            <person name="Sutoh Y."/>
            <person name="Kasahara M."/>
            <person name="Hoon S."/>
            <person name="Gangu V."/>
            <person name="Roy S.W."/>
            <person name="Irimia M."/>
            <person name="Korzh V."/>
            <person name="Kondrychyn I."/>
            <person name="Lim Z.W."/>
            <person name="Tay B.H."/>
            <person name="Tohari S."/>
            <person name="Kong K.W."/>
            <person name="Ho S."/>
            <person name="Lorente-Galdos B."/>
            <person name="Quilez J."/>
            <person name="Marques-Bonet T."/>
            <person name="Raney B.J."/>
            <person name="Ingham P.W."/>
            <person name="Tay A."/>
            <person name="Hillier L.W."/>
            <person name="Minx P."/>
            <person name="Boehm T."/>
            <person name="Wilson R.K."/>
            <person name="Brenner S."/>
            <person name="Warren W.C."/>
        </authorList>
    </citation>
    <scope>NUCLEOTIDE SEQUENCE [LARGE SCALE GENOMIC DNA]</scope>
</reference>
<reference evidence="3" key="1">
    <citation type="journal article" date="2006" name="Science">
        <title>Ancient noncoding elements conserved in the human genome.</title>
        <authorList>
            <person name="Venkatesh B."/>
            <person name="Kirkness E.F."/>
            <person name="Loh Y.H."/>
            <person name="Halpern A.L."/>
            <person name="Lee A.P."/>
            <person name="Johnson J."/>
            <person name="Dandona N."/>
            <person name="Viswanathan L.D."/>
            <person name="Tay A."/>
            <person name="Venter J.C."/>
            <person name="Strausberg R.L."/>
            <person name="Brenner S."/>
        </authorList>
    </citation>
    <scope>NUCLEOTIDE SEQUENCE [LARGE SCALE GENOMIC DNA]</scope>
</reference>
<evidence type="ECO:0000313" key="2">
    <source>
        <dbReference type="Ensembl" id="ENSCMIP00000037996.1"/>
    </source>
</evidence>
<evidence type="ECO:0000256" key="1">
    <source>
        <dbReference type="SAM" id="MobiDB-lite"/>
    </source>
</evidence>
<dbReference type="STRING" id="7868.ENSCMIP00000037996"/>
<dbReference type="RefSeq" id="XP_042197523.1">
    <property type="nucleotide sequence ID" value="XM_042341589.1"/>
</dbReference>
<dbReference type="GeneID" id="103174961"/>
<reference evidence="2" key="4">
    <citation type="submission" date="2025-08" db="UniProtKB">
        <authorList>
            <consortium name="Ensembl"/>
        </authorList>
    </citation>
    <scope>IDENTIFICATION</scope>
</reference>
<dbReference type="GO" id="GO:0007340">
    <property type="term" value="P:acrosome reaction"/>
    <property type="evidence" value="ECO:0007669"/>
    <property type="project" value="TreeGrafter"/>
</dbReference>
<dbReference type="InParanoid" id="A0A4W3JEZ0"/>
<dbReference type="GO" id="GO:0120160">
    <property type="term" value="F:intraciliary transport particle A binding"/>
    <property type="evidence" value="ECO:0007669"/>
    <property type="project" value="TreeGrafter"/>
</dbReference>
<name>A0A4W3JEZ0_CALMI</name>
<gene>
    <name evidence="2" type="primary">iftap</name>
</gene>
<dbReference type="RefSeq" id="XP_042197524.1">
    <property type="nucleotide sequence ID" value="XM_042341590.1"/>
</dbReference>